<accession>A0A839IYA1</accession>
<keyword evidence="2" id="KW-1185">Reference proteome</keyword>
<sequence length="112" mass="12629">LDGTLKLEGDAQLVQTEHSSLDITSAGILEKDIIGTADKYTYNYWASPVSKPNNTTNNNNNNNYTVSDVFLDVDFLTTGYDGTEIPLGIADYWIWKFSNKLSDDYASWQHIR</sequence>
<dbReference type="AlphaFoldDB" id="A0A839IYA1"/>
<proteinExistence type="predicted"/>
<comment type="caution">
    <text evidence="1">The sequence shown here is derived from an EMBL/GenBank/DDBJ whole genome shotgun (WGS) entry which is preliminary data.</text>
</comment>
<reference evidence="1 2" key="1">
    <citation type="submission" date="2020-08" db="EMBL/GenBank/DDBJ databases">
        <title>Oceanospirillum sp. nov. isolated from marine sediment.</title>
        <authorList>
            <person name="Ji X."/>
        </authorList>
    </citation>
    <scope>NUCLEOTIDE SEQUENCE [LARGE SCALE GENOMIC DNA]</scope>
    <source>
        <strain evidence="1 2">D5</strain>
    </source>
</reference>
<feature type="non-terminal residue" evidence="1">
    <location>
        <position position="112"/>
    </location>
</feature>
<name>A0A839IYA1_9GAMM</name>
<dbReference type="Proteomes" id="UP000565262">
    <property type="component" value="Unassembled WGS sequence"/>
</dbReference>
<protein>
    <submittedName>
        <fullName evidence="1">Uncharacterized protein</fullName>
    </submittedName>
</protein>
<evidence type="ECO:0000313" key="2">
    <source>
        <dbReference type="Proteomes" id="UP000565262"/>
    </source>
</evidence>
<evidence type="ECO:0000313" key="1">
    <source>
        <dbReference type="EMBL" id="MBB1489842.1"/>
    </source>
</evidence>
<dbReference type="EMBL" id="JACJFM010000267">
    <property type="protein sequence ID" value="MBB1489842.1"/>
    <property type="molecule type" value="Genomic_DNA"/>
</dbReference>
<organism evidence="1 2">
    <name type="scientific">Oceanospirillum sediminis</name>
    <dbReference type="NCBI Taxonomy" id="2760088"/>
    <lineage>
        <taxon>Bacteria</taxon>
        <taxon>Pseudomonadati</taxon>
        <taxon>Pseudomonadota</taxon>
        <taxon>Gammaproteobacteria</taxon>
        <taxon>Oceanospirillales</taxon>
        <taxon>Oceanospirillaceae</taxon>
        <taxon>Oceanospirillum</taxon>
    </lineage>
</organism>
<gene>
    <name evidence="1" type="ORF">H4O21_24875</name>
</gene>
<feature type="non-terminal residue" evidence="1">
    <location>
        <position position="1"/>
    </location>
</feature>